<dbReference type="GO" id="GO:0032259">
    <property type="term" value="P:methylation"/>
    <property type="evidence" value="ECO:0007669"/>
    <property type="project" value="UniProtKB-KW"/>
</dbReference>
<accession>A0A7W8XB00</accession>
<evidence type="ECO:0000256" key="1">
    <source>
        <dbReference type="ARBA" id="ARBA00022679"/>
    </source>
</evidence>
<evidence type="ECO:0000259" key="2">
    <source>
        <dbReference type="Pfam" id="PF13649"/>
    </source>
</evidence>
<comment type="caution">
    <text evidence="3">The sequence shown here is derived from an EMBL/GenBank/DDBJ whole genome shotgun (WGS) entry which is preliminary data.</text>
</comment>
<dbReference type="InterPro" id="IPR029063">
    <property type="entry name" value="SAM-dependent_MTases_sf"/>
</dbReference>
<dbReference type="AlphaFoldDB" id="A0A7W8XB00"/>
<dbReference type="CDD" id="cd02440">
    <property type="entry name" value="AdoMet_MTases"/>
    <property type="match status" value="1"/>
</dbReference>
<dbReference type="GO" id="GO:0008168">
    <property type="term" value="F:methyltransferase activity"/>
    <property type="evidence" value="ECO:0007669"/>
    <property type="project" value="UniProtKB-KW"/>
</dbReference>
<evidence type="ECO:0000313" key="3">
    <source>
        <dbReference type="EMBL" id="MBB5538191.1"/>
    </source>
</evidence>
<keyword evidence="4" id="KW-1185">Reference proteome</keyword>
<keyword evidence="3" id="KW-0489">Methyltransferase</keyword>
<name>A0A7W8XB00_9HYPH</name>
<gene>
    <name evidence="3" type="ORF">GGD55_004912</name>
</gene>
<feature type="domain" description="Methyltransferase" evidence="2">
    <location>
        <begin position="2"/>
        <end position="81"/>
    </location>
</feature>
<dbReference type="Gene3D" id="3.40.50.150">
    <property type="entry name" value="Vaccinia Virus protein VP39"/>
    <property type="match status" value="1"/>
</dbReference>
<dbReference type="EMBL" id="JACHBK010000012">
    <property type="protein sequence ID" value="MBB5538191.1"/>
    <property type="molecule type" value="Genomic_DNA"/>
</dbReference>
<dbReference type="Proteomes" id="UP000585507">
    <property type="component" value="Unassembled WGS sequence"/>
</dbReference>
<organism evidence="3 4">
    <name type="scientific">Rhizobium giardinii</name>
    <dbReference type="NCBI Taxonomy" id="56731"/>
    <lineage>
        <taxon>Bacteria</taxon>
        <taxon>Pseudomonadati</taxon>
        <taxon>Pseudomonadota</taxon>
        <taxon>Alphaproteobacteria</taxon>
        <taxon>Hyphomicrobiales</taxon>
        <taxon>Rhizobiaceae</taxon>
        <taxon>Rhizobium/Agrobacterium group</taxon>
        <taxon>Rhizobium</taxon>
    </lineage>
</organism>
<proteinExistence type="predicted"/>
<keyword evidence="1 3" id="KW-0808">Transferase</keyword>
<dbReference type="PANTHER" id="PTHR43861">
    <property type="entry name" value="TRANS-ACONITATE 2-METHYLTRANSFERASE-RELATED"/>
    <property type="match status" value="1"/>
</dbReference>
<reference evidence="3 4" key="1">
    <citation type="submission" date="2020-08" db="EMBL/GenBank/DDBJ databases">
        <title>Genomic Encyclopedia of Type Strains, Phase IV (KMG-V): Genome sequencing to study the core and pangenomes of soil and plant-associated prokaryotes.</title>
        <authorList>
            <person name="Whitman W."/>
        </authorList>
    </citation>
    <scope>NUCLEOTIDE SEQUENCE [LARGE SCALE GENOMIC DNA]</scope>
    <source>
        <strain evidence="3 4">SEMIA 4084</strain>
    </source>
</reference>
<protein>
    <submittedName>
        <fullName evidence="3">SAM-dependent methyltransferase</fullName>
    </submittedName>
</protein>
<dbReference type="Pfam" id="PF13649">
    <property type="entry name" value="Methyltransf_25"/>
    <property type="match status" value="1"/>
</dbReference>
<sequence length="193" mass="21410">MLAARGHQVTGVDPAVAMLDIARQRPGGEKVRWIDGDILAVGTAERFDLVLMTGHVFQVFLDEDQVLAVFSSVRRHLEDGGSLVFESRNPLARAWERWTPEQSFRSIEHPAMGTVETWHEVVDVRAGQVSFRTYTRIGGQNKLIISPSTLAFRDQTEIERLLHEAGFADVSLLGGWDGRPFSAGSSEIIAIAR</sequence>
<dbReference type="InterPro" id="IPR041698">
    <property type="entry name" value="Methyltransf_25"/>
</dbReference>
<dbReference type="SUPFAM" id="SSF53335">
    <property type="entry name" value="S-adenosyl-L-methionine-dependent methyltransferases"/>
    <property type="match status" value="1"/>
</dbReference>
<evidence type="ECO:0000313" key="4">
    <source>
        <dbReference type="Proteomes" id="UP000585507"/>
    </source>
</evidence>